<evidence type="ECO:0000259" key="4">
    <source>
        <dbReference type="PROSITE" id="PS51898"/>
    </source>
</evidence>
<dbReference type="PROSITE" id="PS51898">
    <property type="entry name" value="TYR_RECOMBINASE"/>
    <property type="match status" value="1"/>
</dbReference>
<evidence type="ECO:0000256" key="3">
    <source>
        <dbReference type="ARBA" id="ARBA00023172"/>
    </source>
</evidence>
<dbReference type="GO" id="GO:0015074">
    <property type="term" value="P:DNA integration"/>
    <property type="evidence" value="ECO:0007669"/>
    <property type="project" value="InterPro"/>
</dbReference>
<dbReference type="Gene3D" id="1.10.150.130">
    <property type="match status" value="1"/>
</dbReference>
<sequence length="372" mass="42383">MAAGRERHGTAYPGVFYYINEKNEKTYYIRYRRGGRGSKVFEEKIGSRGISPKIAAGIRESRIKGEEATNEERRNEVIQEETTLKKIYDLYMSSLPEGRGRKTDAINFNHLLKLHNRSIESLTTQDVDTVRYELEKTLKPQTVKHVLNILTRTINFGVKKGYIQQPDSRKFRVDKPRVENVKTEIMTDTQLKAYLAALDEEKDQDCAAFLRIALYTGMRRGALLGLKWSDIDLKTGIVTLQAEYAKNKKTAYIAVNADALDVLKSLPRTSEFVFPGRDGGQRENFRRMARRVKEKAGLPEDFRPLHGLRHNFASRLASSGKVDMYTLQKLLTHESPEMTQRYAHLSDEAMRRAAAVVGSVMTVEEKKGDDGA</sequence>
<proteinExistence type="inferred from homology"/>
<dbReference type="InterPro" id="IPR002104">
    <property type="entry name" value="Integrase_catalytic"/>
</dbReference>
<dbReference type="Proteomes" id="UP000182680">
    <property type="component" value="Unassembled WGS sequence"/>
</dbReference>
<name>A0AA94L355_DESDE</name>
<dbReference type="Gene3D" id="1.10.443.10">
    <property type="entry name" value="Intergrase catalytic core"/>
    <property type="match status" value="1"/>
</dbReference>
<dbReference type="AlphaFoldDB" id="A0AA94L355"/>
<dbReference type="GO" id="GO:0006310">
    <property type="term" value="P:DNA recombination"/>
    <property type="evidence" value="ECO:0007669"/>
    <property type="project" value="UniProtKB-KW"/>
</dbReference>
<evidence type="ECO:0000256" key="1">
    <source>
        <dbReference type="ARBA" id="ARBA00008857"/>
    </source>
</evidence>
<dbReference type="RefSeq" id="WP_072312373.1">
    <property type="nucleotide sequence ID" value="NZ_FPIW01000061.1"/>
</dbReference>
<dbReference type="InterPro" id="IPR011010">
    <property type="entry name" value="DNA_brk_join_enz"/>
</dbReference>
<dbReference type="CDD" id="cd00796">
    <property type="entry name" value="INT_Rci_Hp1_C"/>
    <property type="match status" value="1"/>
</dbReference>
<feature type="domain" description="Tyr recombinase" evidence="4">
    <location>
        <begin position="181"/>
        <end position="355"/>
    </location>
</feature>
<dbReference type="SUPFAM" id="SSF56349">
    <property type="entry name" value="DNA breaking-rejoining enzymes"/>
    <property type="match status" value="1"/>
</dbReference>
<evidence type="ECO:0000313" key="6">
    <source>
        <dbReference type="Proteomes" id="UP000182680"/>
    </source>
</evidence>
<reference evidence="6" key="1">
    <citation type="submission" date="2016-11" db="EMBL/GenBank/DDBJ databases">
        <authorList>
            <person name="Jaros S."/>
            <person name="Januszkiewicz K."/>
            <person name="Wedrychowicz H."/>
        </authorList>
    </citation>
    <scope>NUCLEOTIDE SEQUENCE [LARGE SCALE GENOMIC DNA]</scope>
    <source>
        <strain evidence="6">DSM 7057</strain>
    </source>
</reference>
<evidence type="ECO:0000256" key="2">
    <source>
        <dbReference type="ARBA" id="ARBA00023125"/>
    </source>
</evidence>
<accession>A0AA94L355</accession>
<protein>
    <submittedName>
        <fullName evidence="5">Site-specific recombinase XerD</fullName>
    </submittedName>
</protein>
<dbReference type="PANTHER" id="PTHR30349:SF64">
    <property type="entry name" value="PROPHAGE INTEGRASE INTD-RELATED"/>
    <property type="match status" value="1"/>
</dbReference>
<dbReference type="GO" id="GO:0003677">
    <property type="term" value="F:DNA binding"/>
    <property type="evidence" value="ECO:0007669"/>
    <property type="project" value="UniProtKB-KW"/>
</dbReference>
<keyword evidence="2" id="KW-0238">DNA-binding</keyword>
<keyword evidence="3" id="KW-0233">DNA recombination</keyword>
<comment type="similarity">
    <text evidence="1">Belongs to the 'phage' integrase family.</text>
</comment>
<comment type="caution">
    <text evidence="5">The sequence shown here is derived from an EMBL/GenBank/DDBJ whole genome shotgun (WGS) entry which is preliminary data.</text>
</comment>
<dbReference type="Pfam" id="PF00589">
    <property type="entry name" value="Phage_integrase"/>
    <property type="match status" value="1"/>
</dbReference>
<dbReference type="EMBL" id="FPIW01000061">
    <property type="protein sequence ID" value="SFW67570.1"/>
    <property type="molecule type" value="Genomic_DNA"/>
</dbReference>
<dbReference type="InterPro" id="IPR050090">
    <property type="entry name" value="Tyrosine_recombinase_XerCD"/>
</dbReference>
<organism evidence="5 6">
    <name type="scientific">Desulfovibrio desulfuricans</name>
    <dbReference type="NCBI Taxonomy" id="876"/>
    <lineage>
        <taxon>Bacteria</taxon>
        <taxon>Pseudomonadati</taxon>
        <taxon>Thermodesulfobacteriota</taxon>
        <taxon>Desulfovibrionia</taxon>
        <taxon>Desulfovibrionales</taxon>
        <taxon>Desulfovibrionaceae</taxon>
        <taxon>Desulfovibrio</taxon>
    </lineage>
</organism>
<dbReference type="InterPro" id="IPR010998">
    <property type="entry name" value="Integrase_recombinase_N"/>
</dbReference>
<dbReference type="PANTHER" id="PTHR30349">
    <property type="entry name" value="PHAGE INTEGRASE-RELATED"/>
    <property type="match status" value="1"/>
</dbReference>
<gene>
    <name evidence="5" type="ORF">SAMN02910291_02446</name>
</gene>
<evidence type="ECO:0000313" key="5">
    <source>
        <dbReference type="EMBL" id="SFW67570.1"/>
    </source>
</evidence>
<dbReference type="InterPro" id="IPR013762">
    <property type="entry name" value="Integrase-like_cat_sf"/>
</dbReference>